<evidence type="ECO:0000313" key="3">
    <source>
        <dbReference type="Proteomes" id="UP001597549"/>
    </source>
</evidence>
<feature type="region of interest" description="Disordered" evidence="1">
    <location>
        <begin position="1"/>
        <end position="71"/>
    </location>
</feature>
<proteinExistence type="predicted"/>
<protein>
    <submittedName>
        <fullName evidence="2">Uncharacterized protein</fullName>
    </submittedName>
</protein>
<evidence type="ECO:0000313" key="2">
    <source>
        <dbReference type="EMBL" id="MFD2908872.1"/>
    </source>
</evidence>
<evidence type="ECO:0000256" key="1">
    <source>
        <dbReference type="SAM" id="MobiDB-lite"/>
    </source>
</evidence>
<name>A0ABW5Z838_9FLAO</name>
<organism evidence="2 3">
    <name type="scientific">Flavobacterium ardleyense</name>
    <dbReference type="NCBI Taxonomy" id="2038737"/>
    <lineage>
        <taxon>Bacteria</taxon>
        <taxon>Pseudomonadati</taxon>
        <taxon>Bacteroidota</taxon>
        <taxon>Flavobacteriia</taxon>
        <taxon>Flavobacteriales</taxon>
        <taxon>Flavobacteriaceae</taxon>
        <taxon>Flavobacterium</taxon>
    </lineage>
</organism>
<dbReference type="RefSeq" id="WP_379806799.1">
    <property type="nucleotide sequence ID" value="NZ_JBHUOL010000012.1"/>
</dbReference>
<sequence>MKKNRSSLENFVKDSLTKVEKRNTIGSAPEKDKPKPPFTQGNPLGSSTNGDGKMDESIPSPPLQEEKTKMP</sequence>
<keyword evidence="3" id="KW-1185">Reference proteome</keyword>
<accession>A0ABW5Z838</accession>
<feature type="compositionally biased region" description="Polar residues" evidence="1">
    <location>
        <begin position="39"/>
        <end position="50"/>
    </location>
</feature>
<reference evidence="3" key="1">
    <citation type="journal article" date="2019" name="Int. J. Syst. Evol. Microbiol.">
        <title>The Global Catalogue of Microorganisms (GCM) 10K type strain sequencing project: providing services to taxonomists for standard genome sequencing and annotation.</title>
        <authorList>
            <consortium name="The Broad Institute Genomics Platform"/>
            <consortium name="The Broad Institute Genome Sequencing Center for Infectious Disease"/>
            <person name="Wu L."/>
            <person name="Ma J."/>
        </authorList>
    </citation>
    <scope>NUCLEOTIDE SEQUENCE [LARGE SCALE GENOMIC DNA]</scope>
    <source>
        <strain evidence="3">KCTC 52644</strain>
    </source>
</reference>
<feature type="compositionally biased region" description="Basic and acidic residues" evidence="1">
    <location>
        <begin position="11"/>
        <end position="35"/>
    </location>
</feature>
<comment type="caution">
    <text evidence="2">The sequence shown here is derived from an EMBL/GenBank/DDBJ whole genome shotgun (WGS) entry which is preliminary data.</text>
</comment>
<dbReference type="EMBL" id="JBHUOL010000012">
    <property type="protein sequence ID" value="MFD2908872.1"/>
    <property type="molecule type" value="Genomic_DNA"/>
</dbReference>
<dbReference type="Proteomes" id="UP001597549">
    <property type="component" value="Unassembled WGS sequence"/>
</dbReference>
<gene>
    <name evidence="2" type="ORF">ACFSX9_08990</name>
</gene>